<keyword evidence="1" id="KW-0175">Coiled coil</keyword>
<dbReference type="AlphaFoldDB" id="A0A9D2D4M8"/>
<proteinExistence type="predicted"/>
<evidence type="ECO:0000313" key="2">
    <source>
        <dbReference type="EMBL" id="HIZ08449.1"/>
    </source>
</evidence>
<dbReference type="Proteomes" id="UP000824024">
    <property type="component" value="Unassembled WGS sequence"/>
</dbReference>
<evidence type="ECO:0000313" key="3">
    <source>
        <dbReference type="Proteomes" id="UP000824024"/>
    </source>
</evidence>
<feature type="coiled-coil region" evidence="1">
    <location>
        <begin position="57"/>
        <end position="84"/>
    </location>
</feature>
<comment type="caution">
    <text evidence="2">The sequence shown here is derived from an EMBL/GenBank/DDBJ whole genome shotgun (WGS) entry which is preliminary data.</text>
</comment>
<sequence length="144" mass="16887">MSELYDRSEIEEAIEAGWQARNTLNDAIEYLRTSSRWGIMDMLGGNLLTGMMKHSNMDKAQMHVEAAQEKLRIFQRELKDVRLAPDLKVNIEGFTRAADYLFDNIFMDMFVQSKIKRNISELQNTVTEIDRVLEELRRIEQLED</sequence>
<name>A0A9D2D4M8_9FIRM</name>
<accession>A0A9D2D4M8</accession>
<protein>
    <submittedName>
        <fullName evidence="2">Uncharacterized protein</fullName>
    </submittedName>
</protein>
<evidence type="ECO:0000256" key="1">
    <source>
        <dbReference type="SAM" id="Coils"/>
    </source>
</evidence>
<reference evidence="2" key="1">
    <citation type="journal article" date="2021" name="PeerJ">
        <title>Extensive microbial diversity within the chicken gut microbiome revealed by metagenomics and culture.</title>
        <authorList>
            <person name="Gilroy R."/>
            <person name="Ravi A."/>
            <person name="Getino M."/>
            <person name="Pursley I."/>
            <person name="Horton D.L."/>
            <person name="Alikhan N.F."/>
            <person name="Baker D."/>
            <person name="Gharbi K."/>
            <person name="Hall N."/>
            <person name="Watson M."/>
            <person name="Adriaenssens E.M."/>
            <person name="Foster-Nyarko E."/>
            <person name="Jarju S."/>
            <person name="Secka A."/>
            <person name="Antonio M."/>
            <person name="Oren A."/>
            <person name="Chaudhuri R.R."/>
            <person name="La Ragione R."/>
            <person name="Hildebrand F."/>
            <person name="Pallen M.J."/>
        </authorList>
    </citation>
    <scope>NUCLEOTIDE SEQUENCE</scope>
    <source>
        <strain evidence="2">CHK192-9172</strain>
    </source>
</reference>
<gene>
    <name evidence="2" type="ORF">IAA08_11025</name>
</gene>
<reference evidence="2" key="2">
    <citation type="submission" date="2021-04" db="EMBL/GenBank/DDBJ databases">
        <authorList>
            <person name="Gilroy R."/>
        </authorList>
    </citation>
    <scope>NUCLEOTIDE SEQUENCE</scope>
    <source>
        <strain evidence="2">CHK192-9172</strain>
    </source>
</reference>
<dbReference type="EMBL" id="DXCH01000293">
    <property type="protein sequence ID" value="HIZ08449.1"/>
    <property type="molecule type" value="Genomic_DNA"/>
</dbReference>
<organism evidence="2 3">
    <name type="scientific">Candidatus Eubacterium avistercoris</name>
    <dbReference type="NCBI Taxonomy" id="2838567"/>
    <lineage>
        <taxon>Bacteria</taxon>
        <taxon>Bacillati</taxon>
        <taxon>Bacillota</taxon>
        <taxon>Clostridia</taxon>
        <taxon>Eubacteriales</taxon>
        <taxon>Eubacteriaceae</taxon>
        <taxon>Eubacterium</taxon>
    </lineage>
</organism>